<comment type="similarity">
    <text evidence="1">Belongs to the polysaccharide synthase family.</text>
</comment>
<feature type="transmembrane region" description="Helical" evidence="2">
    <location>
        <begin position="121"/>
        <end position="140"/>
    </location>
</feature>
<organism evidence="4 5">
    <name type="scientific">Candidatus Syntrophonatronum acetioxidans</name>
    <dbReference type="NCBI Taxonomy" id="1795816"/>
    <lineage>
        <taxon>Bacteria</taxon>
        <taxon>Bacillati</taxon>
        <taxon>Bacillota</taxon>
        <taxon>Clostridia</taxon>
        <taxon>Eubacteriales</taxon>
        <taxon>Syntrophomonadaceae</taxon>
        <taxon>Candidatus Syntrophonatronum</taxon>
    </lineage>
</organism>
<dbReference type="Proteomes" id="UP000285138">
    <property type="component" value="Unassembled WGS sequence"/>
</dbReference>
<dbReference type="Pfam" id="PF13727">
    <property type="entry name" value="CoA_binding_3"/>
    <property type="match status" value="1"/>
</dbReference>
<protein>
    <submittedName>
        <fullName evidence="4">Polysaccharide biosynthesis protein</fullName>
    </submittedName>
</protein>
<gene>
    <name evidence="4" type="ORF">D5R97_07990</name>
</gene>
<dbReference type="Pfam" id="PF02719">
    <property type="entry name" value="Polysacc_synt_2"/>
    <property type="match status" value="1"/>
</dbReference>
<feature type="transmembrane region" description="Helical" evidence="2">
    <location>
        <begin position="92"/>
        <end position="115"/>
    </location>
</feature>
<dbReference type="PANTHER" id="PTHR43318:SF1">
    <property type="entry name" value="POLYSACCHARIDE BIOSYNTHESIS PROTEIN EPSC-RELATED"/>
    <property type="match status" value="1"/>
</dbReference>
<proteinExistence type="inferred from homology"/>
<dbReference type="SUPFAM" id="SSF51735">
    <property type="entry name" value="NAD(P)-binding Rossmann-fold domains"/>
    <property type="match status" value="2"/>
</dbReference>
<dbReference type="InterPro" id="IPR003869">
    <property type="entry name" value="Polysac_CapD-like"/>
</dbReference>
<evidence type="ECO:0000259" key="3">
    <source>
        <dbReference type="Pfam" id="PF02719"/>
    </source>
</evidence>
<dbReference type="InterPro" id="IPR051203">
    <property type="entry name" value="Polysaccharide_Synthase-Rel"/>
</dbReference>
<reference evidence="4 5" key="1">
    <citation type="submission" date="2018-08" db="EMBL/GenBank/DDBJ databases">
        <title>The metabolism and importance of syntrophic acetate oxidation coupled to methane or sulfide production in haloalkaline environments.</title>
        <authorList>
            <person name="Timmers P.H.A."/>
            <person name="Vavourakis C.D."/>
            <person name="Sorokin D.Y."/>
            <person name="Sinninghe Damste J.S."/>
            <person name="Muyzer G."/>
            <person name="Stams A.J.M."/>
            <person name="Plugge C.M."/>
        </authorList>
    </citation>
    <scope>NUCLEOTIDE SEQUENCE [LARGE SCALE GENOMIC DNA]</scope>
    <source>
        <strain evidence="4">MSAO_Bac1</strain>
    </source>
</reference>
<dbReference type="PANTHER" id="PTHR43318">
    <property type="entry name" value="UDP-N-ACETYLGLUCOSAMINE 4,6-DEHYDRATASE"/>
    <property type="match status" value="1"/>
</dbReference>
<sequence length="626" mass="70990">MEGYKIFLHKVKSEWMDKLTKRQLLFLLGDIFLINLALFLAFLIRFDGFIPQGYLSSHYVWVNLLFLVFLLGSFKVFGLYNSLWRYASVDELISVILGVTWGIALSGLGIHFLGLNMPRSLIIMMWFIMVIFAGGSRLGFRVVRRYYRFCFSPRQSRVLIIGAGAAGSMVLKELKENQDKVESLPVGFIDDDPEKEKMKIHGLPVLGNRQDISRVIKDYYIDEVIIAIPSAPKRVIRHIVDLCKKSRVNTRILPGVYEILNGNIELKSIRGVDIEDLLGREPVRVNLEEISGYLRGKRVLVTGAGGSIGSELCRQIAQFDPESLILLGRGENSIFEIEKELRFKDHSFEIYPVICDVRDREGLERTFNLYKPEVIFHAAAHKHVPLMEANVEEAVKNNIYGTKNMVELADEFQAERFVLVSTDKAVNPTSVMGITKRIAEICMQATARASNTQYCAVRFGNVLGSRGSVVPIFKRQIAGGGPVTVTHPQMTRYFMTISEAVQLVIQAGAMGAQGEIYVLDMGEPVKILDMAEDLIRLSGLEPYRDIEIEFSGIRPGEKLFEELLTNREEVSSTRHERIFIAEADEVNLQKFRREFWSRLTSLTKDPHTLRKRLNQIISDKSRGSLG</sequence>
<dbReference type="CDD" id="cd05237">
    <property type="entry name" value="UDP_invert_4-6DH_SDR_e"/>
    <property type="match status" value="1"/>
</dbReference>
<evidence type="ECO:0000256" key="1">
    <source>
        <dbReference type="ARBA" id="ARBA00007430"/>
    </source>
</evidence>
<keyword evidence="2" id="KW-1133">Transmembrane helix</keyword>
<dbReference type="Gene3D" id="3.40.50.720">
    <property type="entry name" value="NAD(P)-binding Rossmann-like Domain"/>
    <property type="match status" value="2"/>
</dbReference>
<accession>A0A424YBS1</accession>
<feature type="domain" description="Polysaccharide biosynthesis protein CapD-like" evidence="3">
    <location>
        <begin position="299"/>
        <end position="582"/>
    </location>
</feature>
<dbReference type="AlphaFoldDB" id="A0A424YBS1"/>
<comment type="caution">
    <text evidence="4">The sequence shown here is derived from an EMBL/GenBank/DDBJ whole genome shotgun (WGS) entry which is preliminary data.</text>
</comment>
<feature type="transmembrane region" description="Helical" evidence="2">
    <location>
        <begin position="24"/>
        <end position="46"/>
    </location>
</feature>
<name>A0A424YBS1_9FIRM</name>
<feature type="transmembrane region" description="Helical" evidence="2">
    <location>
        <begin position="58"/>
        <end position="80"/>
    </location>
</feature>
<keyword evidence="2" id="KW-0812">Transmembrane</keyword>
<dbReference type="InterPro" id="IPR036291">
    <property type="entry name" value="NAD(P)-bd_dom_sf"/>
</dbReference>
<evidence type="ECO:0000313" key="5">
    <source>
        <dbReference type="Proteomes" id="UP000285138"/>
    </source>
</evidence>
<keyword evidence="2" id="KW-0472">Membrane</keyword>
<evidence type="ECO:0000313" key="4">
    <source>
        <dbReference type="EMBL" id="RQD74329.1"/>
    </source>
</evidence>
<dbReference type="EMBL" id="QZAA01000210">
    <property type="protein sequence ID" value="RQD74329.1"/>
    <property type="molecule type" value="Genomic_DNA"/>
</dbReference>
<evidence type="ECO:0000256" key="2">
    <source>
        <dbReference type="SAM" id="Phobius"/>
    </source>
</evidence>